<dbReference type="OrthoDB" id="4321180at2"/>
<comment type="caution">
    <text evidence="1">The sequence shown here is derived from an EMBL/GenBank/DDBJ whole genome shotgun (WGS) entry which is preliminary data.</text>
</comment>
<dbReference type="Proteomes" id="UP000222531">
    <property type="component" value="Unassembled WGS sequence"/>
</dbReference>
<name>A0A2G1XDZ9_STRCJ</name>
<keyword evidence="2" id="KW-1185">Reference proteome</keyword>
<dbReference type="RefSeq" id="WP_099201402.1">
    <property type="nucleotide sequence ID" value="NZ_NHZO01000154.1"/>
</dbReference>
<organism evidence="1 2">
    <name type="scientific">Streptomyces cinnamoneus</name>
    <name type="common">Streptoverticillium cinnamoneum</name>
    <dbReference type="NCBI Taxonomy" id="53446"/>
    <lineage>
        <taxon>Bacteria</taxon>
        <taxon>Bacillati</taxon>
        <taxon>Actinomycetota</taxon>
        <taxon>Actinomycetes</taxon>
        <taxon>Kitasatosporales</taxon>
        <taxon>Streptomycetaceae</taxon>
        <taxon>Streptomyces</taxon>
        <taxon>Streptomyces cinnamoneus group</taxon>
    </lineage>
</organism>
<evidence type="ECO:0000313" key="2">
    <source>
        <dbReference type="Proteomes" id="UP000222531"/>
    </source>
</evidence>
<dbReference type="AlphaFoldDB" id="A0A2G1XDZ9"/>
<gene>
    <name evidence="1" type="ORF">BLA24_25815</name>
</gene>
<proteinExistence type="predicted"/>
<reference evidence="1 2" key="1">
    <citation type="journal article" date="2017" name="Biochemistry">
        <title>Identification of the Biosynthetic Pathway for the Antibiotic Bicyclomycin.</title>
        <authorList>
            <person name="Patteson J."/>
            <person name="Cai W."/>
            <person name="Johnson R.A."/>
            <person name="Santa Maria K."/>
            <person name="Li B."/>
        </authorList>
    </citation>
    <scope>NUCLEOTIDE SEQUENCE [LARGE SCALE GENOMIC DNA]</scope>
    <source>
        <strain evidence="1 2">ATCC 21532</strain>
    </source>
</reference>
<protein>
    <submittedName>
        <fullName evidence="1">Uncharacterized protein</fullName>
    </submittedName>
</protein>
<evidence type="ECO:0000313" key="1">
    <source>
        <dbReference type="EMBL" id="PHQ49460.1"/>
    </source>
</evidence>
<dbReference type="EMBL" id="NHZO01000154">
    <property type="protein sequence ID" value="PHQ49460.1"/>
    <property type="molecule type" value="Genomic_DNA"/>
</dbReference>
<sequence length="144" mass="16216">MRAFKRLDTVFATTKSLLSHMPAVWSRLSCALNPWGALRAEREATVLYLTYAADTVDIIETRLDQYRDAACEFASLFNDGMLASHVAERFTCSEAEGIAKFFRAVEHPDVADLWLECHAEGDDDEDDLHYQGERSEPVELVLAS</sequence>
<accession>A0A2G1XDZ9</accession>